<proteinExistence type="predicted"/>
<organism evidence="4 5">
    <name type="scientific">Fodinibacter luteus</name>
    <dbReference type="NCBI Taxonomy" id="552064"/>
    <lineage>
        <taxon>Bacteria</taxon>
        <taxon>Bacillati</taxon>
        <taxon>Actinomycetota</taxon>
        <taxon>Actinomycetes</taxon>
        <taxon>Micrococcales</taxon>
        <taxon>Intrasporangiaceae</taxon>
        <taxon>Fodinibacter (ex Wang et al. 2009)</taxon>
    </lineage>
</organism>
<dbReference type="InterPro" id="IPR045597">
    <property type="entry name" value="DUF6458"/>
</dbReference>
<sequence>MYIGLGIVLIVLGAILAFALNIDIPGVGDDTLGYILMAAGVLAIILSFVATRRRPAGYTTTRESQVDPATGSRVDHTDIDPR</sequence>
<evidence type="ECO:0000259" key="3">
    <source>
        <dbReference type="Pfam" id="PF20059"/>
    </source>
</evidence>
<name>A0ABP8KMG4_9MICO</name>
<feature type="domain" description="DUF6458" evidence="3">
    <location>
        <begin position="1"/>
        <end position="61"/>
    </location>
</feature>
<dbReference type="Proteomes" id="UP001500945">
    <property type="component" value="Unassembled WGS sequence"/>
</dbReference>
<reference evidence="5" key="1">
    <citation type="journal article" date="2019" name="Int. J. Syst. Evol. Microbiol.">
        <title>The Global Catalogue of Microorganisms (GCM) 10K type strain sequencing project: providing services to taxonomists for standard genome sequencing and annotation.</title>
        <authorList>
            <consortium name="The Broad Institute Genomics Platform"/>
            <consortium name="The Broad Institute Genome Sequencing Center for Infectious Disease"/>
            <person name="Wu L."/>
            <person name="Ma J."/>
        </authorList>
    </citation>
    <scope>NUCLEOTIDE SEQUENCE [LARGE SCALE GENOMIC DNA]</scope>
    <source>
        <strain evidence="5">JCM 17809</strain>
    </source>
</reference>
<dbReference type="EMBL" id="BAABGM010000020">
    <property type="protein sequence ID" value="GAA4410842.1"/>
    <property type="molecule type" value="Genomic_DNA"/>
</dbReference>
<feature type="transmembrane region" description="Helical" evidence="2">
    <location>
        <begin position="31"/>
        <end position="50"/>
    </location>
</feature>
<accession>A0ABP8KMG4</accession>
<feature type="compositionally biased region" description="Basic and acidic residues" evidence="1">
    <location>
        <begin position="73"/>
        <end position="82"/>
    </location>
</feature>
<keyword evidence="2" id="KW-1133">Transmembrane helix</keyword>
<evidence type="ECO:0000256" key="2">
    <source>
        <dbReference type="SAM" id="Phobius"/>
    </source>
</evidence>
<evidence type="ECO:0000313" key="5">
    <source>
        <dbReference type="Proteomes" id="UP001500945"/>
    </source>
</evidence>
<comment type="caution">
    <text evidence="4">The sequence shown here is derived from an EMBL/GenBank/DDBJ whole genome shotgun (WGS) entry which is preliminary data.</text>
</comment>
<evidence type="ECO:0000313" key="4">
    <source>
        <dbReference type="EMBL" id="GAA4410842.1"/>
    </source>
</evidence>
<keyword evidence="2" id="KW-0812">Transmembrane</keyword>
<feature type="region of interest" description="Disordered" evidence="1">
    <location>
        <begin position="56"/>
        <end position="82"/>
    </location>
</feature>
<gene>
    <name evidence="4" type="ORF">GCM10023168_30990</name>
</gene>
<protein>
    <recommendedName>
        <fullName evidence="3">DUF6458 domain-containing protein</fullName>
    </recommendedName>
</protein>
<keyword evidence="2" id="KW-0472">Membrane</keyword>
<keyword evidence="5" id="KW-1185">Reference proteome</keyword>
<dbReference type="Pfam" id="PF20059">
    <property type="entry name" value="DUF6458"/>
    <property type="match status" value="1"/>
</dbReference>
<evidence type="ECO:0000256" key="1">
    <source>
        <dbReference type="SAM" id="MobiDB-lite"/>
    </source>
</evidence>
<dbReference type="RefSeq" id="WP_345207612.1">
    <property type="nucleotide sequence ID" value="NZ_BAABGM010000020.1"/>
</dbReference>